<keyword evidence="4 7" id="KW-1133">Transmembrane helix</keyword>
<dbReference type="Pfam" id="PF04515">
    <property type="entry name" value="Choline_transpo"/>
    <property type="match status" value="1"/>
</dbReference>
<evidence type="ECO:0000256" key="1">
    <source>
        <dbReference type="ARBA" id="ARBA00004141"/>
    </source>
</evidence>
<feature type="transmembrane region" description="Helical" evidence="7">
    <location>
        <begin position="414"/>
        <end position="447"/>
    </location>
</feature>
<evidence type="ECO:0000256" key="4">
    <source>
        <dbReference type="ARBA" id="ARBA00022989"/>
    </source>
</evidence>
<feature type="transmembrane region" description="Helical" evidence="7">
    <location>
        <begin position="28"/>
        <end position="49"/>
    </location>
</feature>
<feature type="transmembrane region" description="Helical" evidence="7">
    <location>
        <begin position="477"/>
        <end position="497"/>
    </location>
</feature>
<dbReference type="PANTHER" id="PTHR12385">
    <property type="entry name" value="CHOLINE TRANSPORTER-LIKE (SLC FAMILY 44)"/>
    <property type="match status" value="1"/>
</dbReference>
<dbReference type="VEuPathDB" id="TriTrypDB:TRSC58_03945"/>
<evidence type="ECO:0000313" key="9">
    <source>
        <dbReference type="Proteomes" id="UP000031737"/>
    </source>
</evidence>
<dbReference type="OrthoDB" id="249252at2759"/>
<keyword evidence="3 7" id="KW-0812">Transmembrane</keyword>
<dbReference type="InterPro" id="IPR007603">
    <property type="entry name" value="Choline_transptr-like"/>
</dbReference>
<evidence type="ECO:0000256" key="5">
    <source>
        <dbReference type="ARBA" id="ARBA00023136"/>
    </source>
</evidence>
<feature type="transmembrane region" description="Helical" evidence="7">
    <location>
        <begin position="222"/>
        <end position="243"/>
    </location>
</feature>
<comment type="similarity">
    <text evidence="2 7">Belongs to the CTL (choline transporter-like) family.</text>
</comment>
<feature type="transmembrane region" description="Helical" evidence="7">
    <location>
        <begin position="537"/>
        <end position="558"/>
    </location>
</feature>
<evidence type="ECO:0000313" key="8">
    <source>
        <dbReference type="EMBL" id="ESL08352.1"/>
    </source>
</evidence>
<dbReference type="GO" id="GO:0005886">
    <property type="term" value="C:plasma membrane"/>
    <property type="evidence" value="ECO:0007669"/>
    <property type="project" value="UniProtKB-SubCell"/>
</dbReference>
<reference evidence="8 9" key="1">
    <citation type="submission" date="2013-07" db="EMBL/GenBank/DDBJ databases">
        <authorList>
            <person name="Stoco P.H."/>
            <person name="Wagner G."/>
            <person name="Gerber A."/>
            <person name="Zaha A."/>
            <person name="Thompson C."/>
            <person name="Bartholomeu D.C."/>
            <person name="Luckemeyer D.D."/>
            <person name="Bahia D."/>
            <person name="Loreto E."/>
            <person name="Prestes E.B."/>
            <person name="Lima F.M."/>
            <person name="Rodrigues-Luiz G."/>
            <person name="Vallejo G.A."/>
            <person name="Filho J.F."/>
            <person name="Monteiro K.M."/>
            <person name="Tyler K.M."/>
            <person name="de Almeida L.G."/>
            <person name="Ortiz M.F."/>
            <person name="Siervo M.A."/>
            <person name="de Moraes M.H."/>
            <person name="Cunha O.L."/>
            <person name="Mendonca-Neto R."/>
            <person name="Silva R."/>
            <person name="Teixeira S.M."/>
            <person name="Murta S.M."/>
            <person name="Sincero T.C."/>
            <person name="Mendes T.A."/>
            <person name="Urmenyi T.P."/>
            <person name="Silva V.G."/>
            <person name="da Rocha W.D."/>
            <person name="Andersson B."/>
            <person name="Romanha A.J."/>
            <person name="Steindel M."/>
            <person name="de Vasconcelos A.T."/>
            <person name="Grisard E.C."/>
        </authorList>
    </citation>
    <scope>NUCLEOTIDE SEQUENCE [LARGE SCALE GENOMIC DNA]</scope>
    <source>
        <strain evidence="8 9">SC58</strain>
    </source>
</reference>
<sequence>MGGCCCLCEKKTTDLPEKYEENRSCTDIFFLIIFIGFLAAFAALGIVAFKSADLRIVLFGSDYLGYACGTGVGPANFSSHIPAVAPFQSKNWTENKFVWYPLPALKHVTDVFHMSSYSNLGLCVKKCPETNVEGLKELLANNLNGSDLPKMQVYSYGDISKDGHPVSAASRMYAVYDTSSILRKCLPKLKQPVEVQTSLSSPYLEKAYTFIVQGIDEIANSWRVIAIEAVICIVACFVFIVLIRFCISIVVWLIILCLFLLLAGGGGVAFILYQTDGKSSYFSVTGVQGYSSFFLVLALILWFLAICYMFIVLALCSKIRLVCAIIQIAGRVLGSAPTMVILPFGAAVAIIAFLTWSVLVGLCLYSAKESGTAYSLVPITDALYFEGTPLVSLNNTKFFKVASEVFNSKYATEYFLIADLFGFLWTVAFINAVCFTTIAFVSVFWYFSSLYNAEKSVPVCGVCKGISWTLFYHTGTLAFGSFLIAIIQTIRFVLSYFVRKAQSLVHDSGMIRCMVCYLECFIAYFERVISVINTNAFVMMCLTSHCFCISACCAIQFIMSYTVELLFLTWFINILIFLAELLVVAGCCVSAYFLCNVPELATDIHVFVMPLIVIGIMAFLLSRAFFSVYESAATALLVCYCYDLKVNAARGMYYVPEELEHQISDYSQKEKLRQFNEQQAAVHHMERG</sequence>
<dbReference type="Proteomes" id="UP000031737">
    <property type="component" value="Unassembled WGS sequence"/>
</dbReference>
<comment type="caution">
    <text evidence="8">The sequence shown here is derived from an EMBL/GenBank/DDBJ whole genome shotgun (WGS) entry which is preliminary data.</text>
</comment>
<evidence type="ECO:0000256" key="6">
    <source>
        <dbReference type="ARBA" id="ARBA00023180"/>
    </source>
</evidence>
<keyword evidence="9" id="KW-1185">Reference proteome</keyword>
<dbReference type="EMBL" id="AUPL01003945">
    <property type="protein sequence ID" value="ESL08352.1"/>
    <property type="molecule type" value="Genomic_DNA"/>
</dbReference>
<gene>
    <name evidence="8" type="ORF">TRSC58_03945</name>
</gene>
<accession>A0A061J4W5</accession>
<feature type="transmembrane region" description="Helical" evidence="7">
    <location>
        <begin position="293"/>
        <end position="317"/>
    </location>
</feature>
<dbReference type="GO" id="GO:0022857">
    <property type="term" value="F:transmembrane transporter activity"/>
    <property type="evidence" value="ECO:0007669"/>
    <property type="project" value="UniProtKB-UniRule"/>
</dbReference>
<name>A0A061J4W5_TRYRA</name>
<feature type="transmembrane region" description="Helical" evidence="7">
    <location>
        <begin position="565"/>
        <end position="594"/>
    </location>
</feature>
<keyword evidence="6" id="KW-0325">Glycoprotein</keyword>
<organism evidence="8 9">
    <name type="scientific">Trypanosoma rangeli SC58</name>
    <dbReference type="NCBI Taxonomy" id="429131"/>
    <lineage>
        <taxon>Eukaryota</taxon>
        <taxon>Discoba</taxon>
        <taxon>Euglenozoa</taxon>
        <taxon>Kinetoplastea</taxon>
        <taxon>Metakinetoplastina</taxon>
        <taxon>Trypanosomatida</taxon>
        <taxon>Trypanosomatidae</taxon>
        <taxon>Trypanosoma</taxon>
        <taxon>Herpetosoma</taxon>
    </lineage>
</organism>
<comment type="function">
    <text evidence="7">Choline transporter.</text>
</comment>
<protein>
    <recommendedName>
        <fullName evidence="7">Choline transporter-like protein</fullName>
    </recommendedName>
</protein>
<feature type="transmembrane region" description="Helical" evidence="7">
    <location>
        <begin position="250"/>
        <end position="273"/>
    </location>
</feature>
<dbReference type="PANTHER" id="PTHR12385:SF14">
    <property type="entry name" value="CHOLINE TRANSPORTER-LIKE 2"/>
    <property type="match status" value="1"/>
</dbReference>
<proteinExistence type="inferred from homology"/>
<keyword evidence="5 7" id="KW-0472">Membrane</keyword>
<evidence type="ECO:0000256" key="3">
    <source>
        <dbReference type="ARBA" id="ARBA00022692"/>
    </source>
</evidence>
<feature type="transmembrane region" description="Helical" evidence="7">
    <location>
        <begin position="606"/>
        <end position="626"/>
    </location>
</feature>
<evidence type="ECO:0000256" key="7">
    <source>
        <dbReference type="RuleBase" id="RU368066"/>
    </source>
</evidence>
<feature type="transmembrane region" description="Helical" evidence="7">
    <location>
        <begin position="338"/>
        <end position="367"/>
    </location>
</feature>
<dbReference type="AlphaFoldDB" id="A0A061J4W5"/>
<evidence type="ECO:0000256" key="2">
    <source>
        <dbReference type="ARBA" id="ARBA00007168"/>
    </source>
</evidence>
<comment type="subcellular location">
    <subcellularLocation>
        <location evidence="7">Cell membrane</location>
        <topology evidence="7">Multi-pass membrane protein</topology>
    </subcellularLocation>
    <subcellularLocation>
        <location evidence="1">Membrane</location>
        <topology evidence="1">Multi-pass membrane protein</topology>
    </subcellularLocation>
</comment>